<proteinExistence type="predicted"/>
<dbReference type="SUPFAM" id="SSF63829">
    <property type="entry name" value="Calcium-dependent phosphotriesterase"/>
    <property type="match status" value="1"/>
</dbReference>
<protein>
    <recommendedName>
        <fullName evidence="3">6-bladed beta-propeller</fullName>
    </recommendedName>
</protein>
<comment type="caution">
    <text evidence="1">The sequence shown here is derived from an EMBL/GenBank/DDBJ whole genome shotgun (WGS) entry which is preliminary data.</text>
</comment>
<dbReference type="Proteomes" id="UP000481043">
    <property type="component" value="Unassembled WGS sequence"/>
</dbReference>
<organism evidence="1 2">
    <name type="scientific">Bacillus mesophilus</name>
    <dbReference type="NCBI Taxonomy" id="1808955"/>
    <lineage>
        <taxon>Bacteria</taxon>
        <taxon>Bacillati</taxon>
        <taxon>Bacillota</taxon>
        <taxon>Bacilli</taxon>
        <taxon>Bacillales</taxon>
        <taxon>Bacillaceae</taxon>
        <taxon>Bacillus</taxon>
    </lineage>
</organism>
<dbReference type="EMBL" id="JAAIWM010000007">
    <property type="protein sequence ID" value="NEY73399.1"/>
    <property type="molecule type" value="Genomic_DNA"/>
</dbReference>
<name>A0A6M0QCG4_9BACI</name>
<dbReference type="RefSeq" id="WP_163180913.1">
    <property type="nucleotide sequence ID" value="NZ_JAAIWM010000007.1"/>
</dbReference>
<dbReference type="AlphaFoldDB" id="A0A6M0QCG4"/>
<reference evidence="1 2" key="1">
    <citation type="submission" date="2020-02" db="EMBL/GenBank/DDBJ databases">
        <title>Bacillus aquiflavi sp. nov., isolated from yellow water of strong flavor Chinese baijiu in Yibin region of China.</title>
        <authorList>
            <person name="Xie J."/>
        </authorList>
    </citation>
    <scope>NUCLEOTIDE SEQUENCE [LARGE SCALE GENOMIC DNA]</scope>
    <source>
        <strain evidence="1 2">SA4</strain>
    </source>
</reference>
<evidence type="ECO:0000313" key="1">
    <source>
        <dbReference type="EMBL" id="NEY73399.1"/>
    </source>
</evidence>
<evidence type="ECO:0008006" key="3">
    <source>
        <dbReference type="Google" id="ProtNLM"/>
    </source>
</evidence>
<gene>
    <name evidence="1" type="ORF">G4D63_16820</name>
</gene>
<keyword evidence="2" id="KW-1185">Reference proteome</keyword>
<evidence type="ECO:0000313" key="2">
    <source>
        <dbReference type="Proteomes" id="UP000481043"/>
    </source>
</evidence>
<sequence>MFKRINKQHQLELTYDLEELTRGYTIVDTSIGPLGEVCVLAVNKVPNREEGMFPPTKTNEGHDYKAIIISTGNIREIILNNQRWNYHFIQTIERENILLVCARSNLYENGTFDNNAKVFDSEGNLLREFLLGDGIQSLYVTKENKIWTSYFDEGIFGNYGWTDPIGQYGLRAWDSDGEELYKYPNIEQQFISDCYALNVVSDEEVWFYFYTDFELGKYHNGKIEYITPGVDGSDGFTVYKDYLFFRGGYSEHDKYILFQEIPNNKLKRVSNLELIDETKNPIKANHISCRGPLLLITTGTKIYITHLKDIIAGL</sequence>
<accession>A0A6M0QCG4</accession>